<proteinExistence type="predicted"/>
<feature type="region of interest" description="Disordered" evidence="1">
    <location>
        <begin position="174"/>
        <end position="193"/>
    </location>
</feature>
<dbReference type="RefSeq" id="WP_200193558.1">
    <property type="nucleotide sequence ID" value="NZ_JAENHM010000035.1"/>
</dbReference>
<feature type="compositionally biased region" description="Basic residues" evidence="1">
    <location>
        <begin position="183"/>
        <end position="193"/>
    </location>
</feature>
<evidence type="ECO:0000313" key="3">
    <source>
        <dbReference type="Proteomes" id="UP000652760"/>
    </source>
</evidence>
<protein>
    <submittedName>
        <fullName evidence="2">DUF3305 domain-containing protein</fullName>
    </submittedName>
</protein>
<dbReference type="Proteomes" id="UP000652760">
    <property type="component" value="Unassembled WGS sequence"/>
</dbReference>
<feature type="region of interest" description="Disordered" evidence="1">
    <location>
        <begin position="1"/>
        <end position="33"/>
    </location>
</feature>
<feature type="compositionally biased region" description="Low complexity" evidence="1">
    <location>
        <begin position="1"/>
        <end position="21"/>
    </location>
</feature>
<evidence type="ECO:0000313" key="2">
    <source>
        <dbReference type="EMBL" id="MBK1838262.1"/>
    </source>
</evidence>
<dbReference type="Pfam" id="PF11749">
    <property type="entry name" value="DUF3305"/>
    <property type="match status" value="1"/>
</dbReference>
<keyword evidence="3" id="KW-1185">Reference proteome</keyword>
<comment type="caution">
    <text evidence="2">The sequence shown here is derived from an EMBL/GenBank/DDBJ whole genome shotgun (WGS) entry which is preliminary data.</text>
</comment>
<gene>
    <name evidence="2" type="ORF">JHL17_12630</name>
</gene>
<evidence type="ECO:0000256" key="1">
    <source>
        <dbReference type="SAM" id="MobiDB-lite"/>
    </source>
</evidence>
<sequence length="193" mass="21175">MPSEFPPSSTAPSAAPASTAPTSPPDRAERRSVGVVVERRRVDNPWIEARWQPVMLVPADPTLPDWSVLAERPDWTRHYAGTAEIALFPTEAENYKHNLDGGSPSAYVILRPGGPAPGVRLLAVTADPGEIDAHAEAGDDVIEALPLPIPLVLWMDGFVARHFVERPFHKRKRDRADPEALALRRRTGLPRHG</sequence>
<dbReference type="EMBL" id="JAENHM010000035">
    <property type="protein sequence ID" value="MBK1838262.1"/>
    <property type="molecule type" value="Genomic_DNA"/>
</dbReference>
<organism evidence="2 3">
    <name type="scientific">Azospirillum endophyticum</name>
    <dbReference type="NCBI Taxonomy" id="2800326"/>
    <lineage>
        <taxon>Bacteria</taxon>
        <taxon>Pseudomonadati</taxon>
        <taxon>Pseudomonadota</taxon>
        <taxon>Alphaproteobacteria</taxon>
        <taxon>Rhodospirillales</taxon>
        <taxon>Azospirillaceae</taxon>
        <taxon>Azospirillum</taxon>
    </lineage>
</organism>
<reference evidence="3" key="1">
    <citation type="submission" date="2021-01" db="EMBL/GenBank/DDBJ databases">
        <title>Genome public.</title>
        <authorList>
            <person name="Liu C."/>
            <person name="Sun Q."/>
        </authorList>
    </citation>
    <scope>NUCLEOTIDE SEQUENCE [LARGE SCALE GENOMIC DNA]</scope>
    <source>
        <strain evidence="3">YIM B02556</strain>
    </source>
</reference>
<dbReference type="InterPro" id="IPR021736">
    <property type="entry name" value="DUF3305"/>
</dbReference>
<name>A0ABS1F4Q2_9PROT</name>
<accession>A0ABS1F4Q2</accession>